<accession>A0A7C9NTS6</accession>
<organism evidence="1 2">
    <name type="scientific">Sulfuriferula multivorans</name>
    <dbReference type="NCBI Taxonomy" id="1559896"/>
    <lineage>
        <taxon>Bacteria</taxon>
        <taxon>Pseudomonadati</taxon>
        <taxon>Pseudomonadota</taxon>
        <taxon>Betaproteobacteria</taxon>
        <taxon>Nitrosomonadales</taxon>
        <taxon>Sulfuricellaceae</taxon>
        <taxon>Sulfuriferula</taxon>
    </lineage>
</organism>
<comment type="caution">
    <text evidence="1">The sequence shown here is derived from an EMBL/GenBank/DDBJ whole genome shotgun (WGS) entry which is preliminary data.</text>
</comment>
<protein>
    <submittedName>
        <fullName evidence="1">Uncharacterized protein</fullName>
    </submittedName>
</protein>
<reference evidence="1 2" key="1">
    <citation type="submission" date="2019-09" db="EMBL/GenBank/DDBJ databases">
        <title>H2 Metabolism Revealed by Metagenomic Analysis in Subglacial Sediment of East Antarctica.</title>
        <authorList>
            <person name="Yang Z."/>
            <person name="Zhang Y."/>
            <person name="Lv Y."/>
            <person name="Yan W."/>
            <person name="Xiao X."/>
            <person name="Sun B."/>
            <person name="Ma H."/>
        </authorList>
    </citation>
    <scope>NUCLEOTIDE SEQUENCE [LARGE SCALE GENOMIC DNA]</scope>
    <source>
        <strain evidence="1">Bin2_2</strain>
    </source>
</reference>
<dbReference type="EMBL" id="JAAFGW010000095">
    <property type="protein sequence ID" value="NDP48240.1"/>
    <property type="molecule type" value="Genomic_DNA"/>
</dbReference>
<proteinExistence type="predicted"/>
<sequence length="79" mass="9224">MIGHLDKFPYADAKGFLDQTEDAQALPFLIDIAPFMDEQEWLALLNSTWPRIKNADDYRDQLLQTPYGRPADKKSRRKK</sequence>
<dbReference type="AlphaFoldDB" id="A0A7C9NTS6"/>
<evidence type="ECO:0000313" key="2">
    <source>
        <dbReference type="Proteomes" id="UP000483432"/>
    </source>
</evidence>
<gene>
    <name evidence="1" type="ORF">GZ085_07585</name>
</gene>
<dbReference type="Proteomes" id="UP000483432">
    <property type="component" value="Unassembled WGS sequence"/>
</dbReference>
<name>A0A7C9NTS6_9PROT</name>
<evidence type="ECO:0000313" key="1">
    <source>
        <dbReference type="EMBL" id="NDP48240.1"/>
    </source>
</evidence>